<evidence type="ECO:0008006" key="4">
    <source>
        <dbReference type="Google" id="ProtNLM"/>
    </source>
</evidence>
<evidence type="ECO:0000256" key="1">
    <source>
        <dbReference type="SAM" id="MobiDB-lite"/>
    </source>
</evidence>
<dbReference type="Proteomes" id="UP000054279">
    <property type="component" value="Unassembled WGS sequence"/>
</dbReference>
<sequence length="271" mass="31832">MPPSGYLAQRFRNPGDPSSSSPSSSSSSGSSHAATKKKKYKARVKRRLSEATSVKISSPKPYDGSANFDEFERWTFDVTNWFDITKFPRKLRVRYMSAFLTGKAAKFYFAHVAPNTKLYTVKSLGKELFDYCFPSRFRQMMCERFYESTQGRRPIRDYIHHLRSLASRVPELNDFSMIQQLVKSAAPYLQIKWAEAGFSQDFTSLHEYEEAGYHFEQAEEVRIFLERRLSKEQTLRPMRNIPQHTTPRREEYPRPSMSYQPRNNPNRQFRQ</sequence>
<evidence type="ECO:0000313" key="2">
    <source>
        <dbReference type="EMBL" id="KIJ33352.1"/>
    </source>
</evidence>
<name>A0A0C9UVQ0_SPHS4</name>
<accession>A0A0C9UVQ0</accession>
<feature type="compositionally biased region" description="Basic residues" evidence="1">
    <location>
        <begin position="34"/>
        <end position="46"/>
    </location>
</feature>
<organism evidence="2 3">
    <name type="scientific">Sphaerobolus stellatus (strain SS14)</name>
    <dbReference type="NCBI Taxonomy" id="990650"/>
    <lineage>
        <taxon>Eukaryota</taxon>
        <taxon>Fungi</taxon>
        <taxon>Dikarya</taxon>
        <taxon>Basidiomycota</taxon>
        <taxon>Agaricomycotina</taxon>
        <taxon>Agaricomycetes</taxon>
        <taxon>Phallomycetidae</taxon>
        <taxon>Geastrales</taxon>
        <taxon>Sphaerobolaceae</taxon>
        <taxon>Sphaerobolus</taxon>
    </lineage>
</organism>
<feature type="compositionally biased region" description="Low complexity" evidence="1">
    <location>
        <begin position="17"/>
        <end position="33"/>
    </location>
</feature>
<gene>
    <name evidence="2" type="ORF">M422DRAFT_264754</name>
</gene>
<dbReference type="EMBL" id="KN837214">
    <property type="protein sequence ID" value="KIJ33352.1"/>
    <property type="molecule type" value="Genomic_DNA"/>
</dbReference>
<keyword evidence="3" id="KW-1185">Reference proteome</keyword>
<dbReference type="OrthoDB" id="3267748at2759"/>
<dbReference type="AlphaFoldDB" id="A0A0C9UVQ0"/>
<dbReference type="HOGENOM" id="CLU_1027345_0_0_1"/>
<protein>
    <recommendedName>
        <fullName evidence="4">Retrotransposon gag domain-containing protein</fullName>
    </recommendedName>
</protein>
<feature type="compositionally biased region" description="Polar residues" evidence="1">
    <location>
        <begin position="257"/>
        <end position="271"/>
    </location>
</feature>
<feature type="region of interest" description="Disordered" evidence="1">
    <location>
        <begin position="234"/>
        <end position="271"/>
    </location>
</feature>
<evidence type="ECO:0000313" key="3">
    <source>
        <dbReference type="Proteomes" id="UP000054279"/>
    </source>
</evidence>
<feature type="region of interest" description="Disordered" evidence="1">
    <location>
        <begin position="1"/>
        <end position="46"/>
    </location>
</feature>
<reference evidence="2 3" key="1">
    <citation type="submission" date="2014-06" db="EMBL/GenBank/DDBJ databases">
        <title>Evolutionary Origins and Diversification of the Mycorrhizal Mutualists.</title>
        <authorList>
            <consortium name="DOE Joint Genome Institute"/>
            <consortium name="Mycorrhizal Genomics Consortium"/>
            <person name="Kohler A."/>
            <person name="Kuo A."/>
            <person name="Nagy L.G."/>
            <person name="Floudas D."/>
            <person name="Copeland A."/>
            <person name="Barry K.W."/>
            <person name="Cichocki N."/>
            <person name="Veneault-Fourrey C."/>
            <person name="LaButti K."/>
            <person name="Lindquist E.A."/>
            <person name="Lipzen A."/>
            <person name="Lundell T."/>
            <person name="Morin E."/>
            <person name="Murat C."/>
            <person name="Riley R."/>
            <person name="Ohm R."/>
            <person name="Sun H."/>
            <person name="Tunlid A."/>
            <person name="Henrissat B."/>
            <person name="Grigoriev I.V."/>
            <person name="Hibbett D.S."/>
            <person name="Martin F."/>
        </authorList>
    </citation>
    <scope>NUCLEOTIDE SEQUENCE [LARGE SCALE GENOMIC DNA]</scope>
    <source>
        <strain evidence="2 3">SS14</strain>
    </source>
</reference>
<proteinExistence type="predicted"/>